<organism evidence="1 2">
    <name type="scientific">Tanacetum coccineum</name>
    <dbReference type="NCBI Taxonomy" id="301880"/>
    <lineage>
        <taxon>Eukaryota</taxon>
        <taxon>Viridiplantae</taxon>
        <taxon>Streptophyta</taxon>
        <taxon>Embryophyta</taxon>
        <taxon>Tracheophyta</taxon>
        <taxon>Spermatophyta</taxon>
        <taxon>Magnoliopsida</taxon>
        <taxon>eudicotyledons</taxon>
        <taxon>Gunneridae</taxon>
        <taxon>Pentapetalae</taxon>
        <taxon>asterids</taxon>
        <taxon>campanulids</taxon>
        <taxon>Asterales</taxon>
        <taxon>Asteraceae</taxon>
        <taxon>Asteroideae</taxon>
        <taxon>Anthemideae</taxon>
        <taxon>Anthemidinae</taxon>
        <taxon>Tanacetum</taxon>
    </lineage>
</organism>
<accession>A0ABQ5EVA7</accession>
<reference evidence="1" key="1">
    <citation type="journal article" date="2022" name="Int. J. Mol. Sci.">
        <title>Draft Genome of Tanacetum Coccineum: Genomic Comparison of Closely Related Tanacetum-Family Plants.</title>
        <authorList>
            <person name="Yamashiro T."/>
            <person name="Shiraishi A."/>
            <person name="Nakayama K."/>
            <person name="Satake H."/>
        </authorList>
    </citation>
    <scope>NUCLEOTIDE SEQUENCE</scope>
</reference>
<keyword evidence="2" id="KW-1185">Reference proteome</keyword>
<comment type="caution">
    <text evidence="1">The sequence shown here is derived from an EMBL/GenBank/DDBJ whole genome shotgun (WGS) entry which is preliminary data.</text>
</comment>
<proteinExistence type="predicted"/>
<reference evidence="1" key="2">
    <citation type="submission" date="2022-01" db="EMBL/GenBank/DDBJ databases">
        <authorList>
            <person name="Yamashiro T."/>
            <person name="Shiraishi A."/>
            <person name="Satake H."/>
            <person name="Nakayama K."/>
        </authorList>
    </citation>
    <scope>NUCLEOTIDE SEQUENCE</scope>
</reference>
<evidence type="ECO:0000313" key="2">
    <source>
        <dbReference type="Proteomes" id="UP001151760"/>
    </source>
</evidence>
<gene>
    <name evidence="1" type="ORF">Tco_0989812</name>
</gene>
<evidence type="ECO:0000313" key="1">
    <source>
        <dbReference type="EMBL" id="GJT54758.1"/>
    </source>
</evidence>
<sequence length="331" mass="38071">MHLVIVKDDEIEIDAIPLATKPPVIVEYKLLKEGIMVHYQLIRADGSSKRYSSMIKMLQDIDKEDLQTLWKLVKTKHSDIRPEDEHERVLWGDLKVMFKPDSRSEVWRNLQGYTVTVWKLYDSCGVHFVRDNPLVSVEVLMYDKRRKSENKEIVPTEIELVPEQTQQGTSHEVSLKDLQHRFRNSNACYHDPERGKLIQKLLLNQKCMGYLVLAYYSISPTSFQDMQLIQKLRDDKKCMKKVEPSSRSKAIEDIISIGSFVEALVLNHYVLVREILYPAVEDNVSESRRRVSDCNDIAGEVVTGCGVGICIFSEPLSLDCILAHDSIVTPH</sequence>
<name>A0ABQ5EVA7_9ASTR</name>
<protein>
    <submittedName>
        <fullName evidence="1">Uncharacterized protein</fullName>
    </submittedName>
</protein>
<dbReference type="Proteomes" id="UP001151760">
    <property type="component" value="Unassembled WGS sequence"/>
</dbReference>
<dbReference type="EMBL" id="BQNB010016700">
    <property type="protein sequence ID" value="GJT54758.1"/>
    <property type="molecule type" value="Genomic_DNA"/>
</dbReference>